<evidence type="ECO:0000256" key="1">
    <source>
        <dbReference type="SAM" id="MobiDB-lite"/>
    </source>
</evidence>
<name>A0ABU9XJF9_9BACI</name>
<evidence type="ECO:0000313" key="3">
    <source>
        <dbReference type="Proteomes" id="UP001444625"/>
    </source>
</evidence>
<protein>
    <submittedName>
        <fullName evidence="2">YppG family protein</fullName>
    </submittedName>
</protein>
<sequence length="71" mass="8148">MFPERPRRPMPLLPTRSQRPPQKAQKSISGFIGNFQDAEGNLDISKLTTTGKQIMDLYNQVSPLMTRFIKK</sequence>
<accession>A0ABU9XJF9</accession>
<dbReference type="InterPro" id="IPR025555">
    <property type="entry name" value="YppG"/>
</dbReference>
<gene>
    <name evidence="2" type="ORF">ABC228_14705</name>
</gene>
<evidence type="ECO:0000313" key="2">
    <source>
        <dbReference type="EMBL" id="MEN2768431.1"/>
    </source>
</evidence>
<feature type="region of interest" description="Disordered" evidence="1">
    <location>
        <begin position="1"/>
        <end position="25"/>
    </location>
</feature>
<proteinExistence type="predicted"/>
<organism evidence="2 3">
    <name type="scientific">Ornithinibacillus xuwenensis</name>
    <dbReference type="NCBI Taxonomy" id="3144668"/>
    <lineage>
        <taxon>Bacteria</taxon>
        <taxon>Bacillati</taxon>
        <taxon>Bacillota</taxon>
        <taxon>Bacilli</taxon>
        <taxon>Bacillales</taxon>
        <taxon>Bacillaceae</taxon>
        <taxon>Ornithinibacillus</taxon>
    </lineage>
</organism>
<comment type="caution">
    <text evidence="2">The sequence shown here is derived from an EMBL/GenBank/DDBJ whole genome shotgun (WGS) entry which is preliminary data.</text>
</comment>
<keyword evidence="3" id="KW-1185">Reference proteome</keyword>
<dbReference type="Pfam" id="PF14179">
    <property type="entry name" value="YppG"/>
    <property type="match status" value="1"/>
</dbReference>
<dbReference type="Proteomes" id="UP001444625">
    <property type="component" value="Unassembled WGS sequence"/>
</dbReference>
<reference evidence="2 3" key="1">
    <citation type="submission" date="2024-05" db="EMBL/GenBank/DDBJ databases">
        <authorList>
            <person name="Haq I."/>
            <person name="Ullah Z."/>
            <person name="Ahmad R."/>
            <person name="Li M."/>
            <person name="Tong Y."/>
        </authorList>
    </citation>
    <scope>NUCLEOTIDE SEQUENCE [LARGE SCALE GENOMIC DNA]</scope>
    <source>
        <strain evidence="2 3">16A2E</strain>
    </source>
</reference>
<dbReference type="RefSeq" id="WP_345825918.1">
    <property type="nucleotide sequence ID" value="NZ_JBDIML010000005.1"/>
</dbReference>
<dbReference type="EMBL" id="JBDIML010000005">
    <property type="protein sequence ID" value="MEN2768431.1"/>
    <property type="molecule type" value="Genomic_DNA"/>
</dbReference>